<protein>
    <submittedName>
        <fullName evidence="4">DUF4190 domain-containing protein</fullName>
    </submittedName>
</protein>
<feature type="domain" description="DUF4190" evidence="3">
    <location>
        <begin position="148"/>
        <end position="206"/>
    </location>
</feature>
<evidence type="ECO:0000313" key="4">
    <source>
        <dbReference type="EMBL" id="QDB78078.1"/>
    </source>
</evidence>
<dbReference type="InterPro" id="IPR025241">
    <property type="entry name" value="DUF4190"/>
</dbReference>
<accession>A0ABX5VJ49</accession>
<evidence type="ECO:0000313" key="5">
    <source>
        <dbReference type="Proteomes" id="UP000313948"/>
    </source>
</evidence>
<dbReference type="Proteomes" id="UP000313948">
    <property type="component" value="Chromosome"/>
</dbReference>
<keyword evidence="2" id="KW-1133">Transmembrane helix</keyword>
<keyword evidence="5" id="KW-1185">Reference proteome</keyword>
<feature type="transmembrane region" description="Helical" evidence="2">
    <location>
        <begin position="189"/>
        <end position="212"/>
    </location>
</feature>
<organism evidence="4 5">
    <name type="scientific">Georgenia wutianyii</name>
    <dbReference type="NCBI Taxonomy" id="2585135"/>
    <lineage>
        <taxon>Bacteria</taxon>
        <taxon>Bacillati</taxon>
        <taxon>Actinomycetota</taxon>
        <taxon>Actinomycetes</taxon>
        <taxon>Micrococcales</taxon>
        <taxon>Bogoriellaceae</taxon>
        <taxon>Georgenia</taxon>
    </lineage>
</organism>
<keyword evidence="2" id="KW-0472">Membrane</keyword>
<evidence type="ECO:0000259" key="3">
    <source>
        <dbReference type="Pfam" id="PF13828"/>
    </source>
</evidence>
<keyword evidence="2" id="KW-0812">Transmembrane</keyword>
<feature type="region of interest" description="Disordered" evidence="1">
    <location>
        <begin position="1"/>
        <end position="27"/>
    </location>
</feature>
<gene>
    <name evidence="4" type="ORF">FE251_00830</name>
</gene>
<sequence length="218" mass="22545">MPMVRGQLNRSWGATTSPGPTRTPSPWTVQIAMSLPFTRCLAAAQDIRSTGGSLGTSGRGILGGVSDGGWQAPGHEGGNRPEPEPYQSAPAAGQSSATPYAAPTPAYTPFPTPAPGAPLAFATSDRHRDRVLGGQGYETPAYRNDSFAAASMVLGVVGILVPGVCLLAIACGHYARHRLRRSYEGGRGLAVAGIVLGYATTAVWLAVALLYVSTRALL</sequence>
<proteinExistence type="predicted"/>
<feature type="region of interest" description="Disordered" evidence="1">
    <location>
        <begin position="49"/>
        <end position="109"/>
    </location>
</feature>
<reference evidence="4 5" key="1">
    <citation type="submission" date="2019-05" db="EMBL/GenBank/DDBJ databases">
        <title>Georgenia *** sp. nov., and Georgenia *** sp. nov., isolated from the intestinal contents of plateau pika (Ochotona curzoniae) in the Qinghai-Tibet plateau of China.</title>
        <authorList>
            <person name="Tian Z."/>
        </authorList>
    </citation>
    <scope>NUCLEOTIDE SEQUENCE [LARGE SCALE GENOMIC DNA]</scope>
    <source>
        <strain evidence="4 5">Z294</strain>
    </source>
</reference>
<feature type="compositionally biased region" description="Low complexity" evidence="1">
    <location>
        <begin position="15"/>
        <end position="27"/>
    </location>
</feature>
<dbReference type="EMBL" id="CP040899">
    <property type="protein sequence ID" value="QDB78078.1"/>
    <property type="molecule type" value="Genomic_DNA"/>
</dbReference>
<evidence type="ECO:0000256" key="1">
    <source>
        <dbReference type="SAM" id="MobiDB-lite"/>
    </source>
</evidence>
<name>A0ABX5VJ49_9MICO</name>
<feature type="compositionally biased region" description="Gly residues" evidence="1">
    <location>
        <begin position="52"/>
        <end position="67"/>
    </location>
</feature>
<evidence type="ECO:0000256" key="2">
    <source>
        <dbReference type="SAM" id="Phobius"/>
    </source>
</evidence>
<feature type="transmembrane region" description="Helical" evidence="2">
    <location>
        <begin position="147"/>
        <end position="169"/>
    </location>
</feature>
<dbReference type="Pfam" id="PF13828">
    <property type="entry name" value="DUF4190"/>
    <property type="match status" value="1"/>
</dbReference>